<sequence>FFQSSKPMPEQQQSPQNGGSSGGALTEQQRKRVSLILNSEAFQRELDDIIQSQVRSGAHPASLMALQQIADLLLPTARGGAGAGFGVGSAGHQNLPPPINDIRGSNVGHYCGGRTERQLRCKLAAVHRLLHARGWSDGLYCQAFARAGADAYLAKPVGLACREATASCFSRLNSDGTVADPGGTVFGCAPPDPEAWSVALALFNARPDLNAIVLLQTPEVLAVVNCRAGLLPLCAEAQQLGRTAVVSDTDPKAVAAAAAEGADAVLLPGRCACVCGATVEAAWRRAELLAAAANSQLETLRSIGLENLSLPAEDSSADKPVEEAAIEGNGGEDGEAKQREWSFGQLEFEAAMRQLDSAGYRTGYEYLEPSVRAVRPGEVFMVLERRDDDGNDDIANRSGRTGAGGVTSDSESERRNAGGGGALSDTLKSDVTSGGEESATAAAEASADGEDHKKSSKKKKSGSGFRIPSFSRSKKDAAGSNYY</sequence>
<dbReference type="GO" id="GO:0051015">
    <property type="term" value="F:actin filament binding"/>
    <property type="evidence" value="ECO:0007669"/>
    <property type="project" value="TreeGrafter"/>
</dbReference>
<dbReference type="PANTHER" id="PTHR10672">
    <property type="entry name" value="ADDUCIN"/>
    <property type="match status" value="1"/>
</dbReference>
<dbReference type="GO" id="GO:0014069">
    <property type="term" value="C:postsynaptic density"/>
    <property type="evidence" value="ECO:0007669"/>
    <property type="project" value="TreeGrafter"/>
</dbReference>
<feature type="domain" description="Class II aldolase/adducin N-terminal" evidence="3">
    <location>
        <begin position="121"/>
        <end position="297"/>
    </location>
</feature>
<evidence type="ECO:0000256" key="1">
    <source>
        <dbReference type="ARBA" id="ARBA00006274"/>
    </source>
</evidence>
<proteinExistence type="inferred from homology"/>
<feature type="compositionally biased region" description="Low complexity" evidence="2">
    <location>
        <begin position="432"/>
        <end position="446"/>
    </location>
</feature>
<keyword evidence="4" id="KW-1185">Reference proteome</keyword>
<evidence type="ECO:0000259" key="3">
    <source>
        <dbReference type="SMART" id="SM01007"/>
    </source>
</evidence>
<feature type="region of interest" description="Disordered" evidence="2">
    <location>
        <begin position="385"/>
        <end position="483"/>
    </location>
</feature>
<dbReference type="WBParaSite" id="maker-uti_cns_0008981-snap-gene-0.2-mRNA-1">
    <property type="protein sequence ID" value="maker-uti_cns_0008981-snap-gene-0.2-mRNA-1"/>
    <property type="gene ID" value="maker-uti_cns_0008981-snap-gene-0.2"/>
</dbReference>
<dbReference type="GO" id="GO:0005856">
    <property type="term" value="C:cytoskeleton"/>
    <property type="evidence" value="ECO:0007669"/>
    <property type="project" value="TreeGrafter"/>
</dbReference>
<evidence type="ECO:0000256" key="2">
    <source>
        <dbReference type="SAM" id="MobiDB-lite"/>
    </source>
</evidence>
<dbReference type="Proteomes" id="UP000095280">
    <property type="component" value="Unplaced"/>
</dbReference>
<feature type="region of interest" description="Disordered" evidence="2">
    <location>
        <begin position="1"/>
        <end position="27"/>
    </location>
</feature>
<dbReference type="Gene3D" id="3.40.225.10">
    <property type="entry name" value="Class II aldolase/adducin N-terminal domain"/>
    <property type="match status" value="1"/>
</dbReference>
<dbReference type="PANTHER" id="PTHR10672:SF3">
    <property type="entry name" value="PROTEIN HU-LI TAI SHAO"/>
    <property type="match status" value="1"/>
</dbReference>
<reference evidence="5" key="1">
    <citation type="submission" date="2016-11" db="UniProtKB">
        <authorList>
            <consortium name="WormBaseParasite"/>
        </authorList>
    </citation>
    <scope>IDENTIFICATION</scope>
</reference>
<comment type="similarity">
    <text evidence="1">Belongs to the aldolase class II family. Adducin subfamily.</text>
</comment>
<dbReference type="AlphaFoldDB" id="A0A1I8HZD1"/>
<evidence type="ECO:0000313" key="5">
    <source>
        <dbReference type="WBParaSite" id="maker-uti_cns_0008981-snap-gene-0.2-mRNA-1"/>
    </source>
</evidence>
<protein>
    <submittedName>
        <fullName evidence="5">Aldolase_II domain-containing protein</fullName>
    </submittedName>
</protein>
<dbReference type="SMART" id="SM01007">
    <property type="entry name" value="Aldolase_II"/>
    <property type="match status" value="1"/>
</dbReference>
<dbReference type="InterPro" id="IPR001303">
    <property type="entry name" value="Aldolase_II/adducin_N"/>
</dbReference>
<evidence type="ECO:0000313" key="4">
    <source>
        <dbReference type="Proteomes" id="UP000095280"/>
    </source>
</evidence>
<name>A0A1I8HZD1_9PLAT</name>
<accession>A0A1I8HZD1</accession>
<dbReference type="InterPro" id="IPR036409">
    <property type="entry name" value="Aldolase_II/adducin_N_sf"/>
</dbReference>
<dbReference type="GO" id="GO:0005886">
    <property type="term" value="C:plasma membrane"/>
    <property type="evidence" value="ECO:0007669"/>
    <property type="project" value="UniProtKB-SubCell"/>
</dbReference>
<dbReference type="Pfam" id="PF00596">
    <property type="entry name" value="Aldolase_II"/>
    <property type="match status" value="1"/>
</dbReference>
<dbReference type="InterPro" id="IPR051017">
    <property type="entry name" value="Aldolase-II_Adducin_sf"/>
</dbReference>
<organism evidence="4 5">
    <name type="scientific">Macrostomum lignano</name>
    <dbReference type="NCBI Taxonomy" id="282301"/>
    <lineage>
        <taxon>Eukaryota</taxon>
        <taxon>Metazoa</taxon>
        <taxon>Spiralia</taxon>
        <taxon>Lophotrochozoa</taxon>
        <taxon>Platyhelminthes</taxon>
        <taxon>Rhabditophora</taxon>
        <taxon>Macrostomorpha</taxon>
        <taxon>Macrostomida</taxon>
        <taxon>Macrostomidae</taxon>
        <taxon>Macrostomum</taxon>
    </lineage>
</organism>
<dbReference type="SUPFAM" id="SSF53639">
    <property type="entry name" value="AraD/HMP-PK domain-like"/>
    <property type="match status" value="1"/>
</dbReference>